<dbReference type="PANTHER" id="PTHR23502">
    <property type="entry name" value="MAJOR FACILITATOR SUPERFAMILY"/>
    <property type="match status" value="1"/>
</dbReference>
<comment type="subcellular location">
    <subcellularLocation>
        <location evidence="1">Membrane</location>
        <topology evidence="1">Multi-pass membrane protein</topology>
    </subcellularLocation>
</comment>
<dbReference type="InterPro" id="IPR007219">
    <property type="entry name" value="XnlR_reg_dom"/>
</dbReference>
<feature type="transmembrane region" description="Helical" evidence="8">
    <location>
        <begin position="21"/>
        <end position="38"/>
    </location>
</feature>
<evidence type="ECO:0000256" key="6">
    <source>
        <dbReference type="ARBA" id="ARBA00023163"/>
    </source>
</evidence>
<dbReference type="EMBL" id="NKJJ02000003">
    <property type="protein sequence ID" value="TPR09528.1"/>
    <property type="molecule type" value="Genomic_DNA"/>
</dbReference>
<feature type="transmembrane region" description="Helical" evidence="8">
    <location>
        <begin position="110"/>
        <end position="130"/>
    </location>
</feature>
<dbReference type="GO" id="GO:0022857">
    <property type="term" value="F:transmembrane transporter activity"/>
    <property type="evidence" value="ECO:0007669"/>
    <property type="project" value="TreeGrafter"/>
</dbReference>
<dbReference type="GO" id="GO:0003677">
    <property type="term" value="F:DNA binding"/>
    <property type="evidence" value="ECO:0007669"/>
    <property type="project" value="InterPro"/>
</dbReference>
<protein>
    <recommendedName>
        <fullName evidence="9">Xylanolytic transcriptional activator regulatory domain-containing protein</fullName>
    </recommendedName>
</protein>
<keyword evidence="2 8" id="KW-0812">Transmembrane</keyword>
<dbReference type="GO" id="GO:0006351">
    <property type="term" value="P:DNA-templated transcription"/>
    <property type="evidence" value="ECO:0007669"/>
    <property type="project" value="InterPro"/>
</dbReference>
<dbReference type="SUPFAM" id="SSF103473">
    <property type="entry name" value="MFS general substrate transporter"/>
    <property type="match status" value="1"/>
</dbReference>
<evidence type="ECO:0000259" key="9">
    <source>
        <dbReference type="Pfam" id="PF04082"/>
    </source>
</evidence>
<organism evidence="10 11">
    <name type="scientific">Aspergillus niger</name>
    <dbReference type="NCBI Taxonomy" id="5061"/>
    <lineage>
        <taxon>Eukaryota</taxon>
        <taxon>Fungi</taxon>
        <taxon>Dikarya</taxon>
        <taxon>Ascomycota</taxon>
        <taxon>Pezizomycotina</taxon>
        <taxon>Eurotiomycetes</taxon>
        <taxon>Eurotiomycetidae</taxon>
        <taxon>Eurotiales</taxon>
        <taxon>Aspergillaceae</taxon>
        <taxon>Aspergillus</taxon>
        <taxon>Aspergillus subgen. Circumdati</taxon>
    </lineage>
</organism>
<keyword evidence="5 8" id="KW-0472">Membrane</keyword>
<dbReference type="VEuPathDB" id="FungiDB:M747DRAFT_320335"/>
<evidence type="ECO:0000313" key="11">
    <source>
        <dbReference type="Proteomes" id="UP000197666"/>
    </source>
</evidence>
<dbReference type="VEuPathDB" id="FungiDB:An02g00290"/>
<dbReference type="VEuPathDB" id="FungiDB:An02g00280"/>
<comment type="caution">
    <text evidence="10">The sequence shown here is derived from an EMBL/GenBank/DDBJ whole genome shotgun (WGS) entry which is preliminary data.</text>
</comment>
<keyword evidence="6" id="KW-0804">Transcription</keyword>
<dbReference type="CDD" id="cd12148">
    <property type="entry name" value="fungal_TF_MHR"/>
    <property type="match status" value="1"/>
</dbReference>
<keyword evidence="7" id="KW-0539">Nucleus</keyword>
<sequence>MAPGLGRISTNFRIENQIVSQLMLSVFILAFAIGPLFFGPLSEVYGCVPVLQCANMIFLIFNIIGGHIRRPASLVQRGKSMAIYTLAPLLGPAVRPRAGGFIAANISWRWIFYTTSIAYGFLQLASFPLLGETYAPKLLRVKAQESSVWSLEARRDTSRYERPCSDPPFAPPREDIPAQGITIHTVASADTGFLGPTSYRAEVQHAAHSHIIVNTAQSMGHEGAADAQGTLTVELERLEQGLRIIDYLNAHATLIRKLVDRMYTLGRLVIIPKVIMRGVLDSLWEALSEDPVQSDALNSRSVVHIFENSYKPMPSGKPIGVEQFCSLITGVNVRWETIGNVLVMACLCLCHIAESEATLLDPSASSTPAQILSRLREMTNRAIFLCSGLPLCNELVVCLKYNHMLLMSQLWGNTDQRIYYALGELTSAVYATGMHQHRGSGDKYPKFLSAWRQRCFAIVYSMDKIFATFFGRPPFLNRHYCNIEPVVELRGVIKDPSHPTLERLDEVYCNEKSGNDQPEPPGYLRVRYLLSIVREEILELHLGTATDDVSVKSEQLIRKLQSLWESCSPRLQYSPQLWTIPMPRQTIWFIFALYLEHRYSLFLIQRLRAQKCPSESPAPLLSIAKDILSTILVLNKERERLREIRSDLGSVVGSNHNSSRQNMLMGRCQLLPFGLPTAEVLLQDLLHTPVEFPSIPCGRPSRSDTIRDLILFVSCLEWAVKPESGHFEFAQTIQERFTRLLDAILDPHRSRPVQVPGGATGADWPPEDSGYLNSEVDVNHFVDWDFTSTQGVGFDLLSGSII</sequence>
<evidence type="ECO:0000256" key="2">
    <source>
        <dbReference type="ARBA" id="ARBA00022692"/>
    </source>
</evidence>
<dbReference type="GO" id="GO:0016020">
    <property type="term" value="C:membrane"/>
    <property type="evidence" value="ECO:0007669"/>
    <property type="project" value="UniProtKB-SubCell"/>
</dbReference>
<dbReference type="Proteomes" id="UP000197666">
    <property type="component" value="Unassembled WGS sequence"/>
</dbReference>
<dbReference type="Gene3D" id="1.20.1720.10">
    <property type="entry name" value="Multidrug resistance protein D"/>
    <property type="match status" value="2"/>
</dbReference>
<evidence type="ECO:0000256" key="1">
    <source>
        <dbReference type="ARBA" id="ARBA00004141"/>
    </source>
</evidence>
<evidence type="ECO:0000256" key="5">
    <source>
        <dbReference type="ARBA" id="ARBA00023136"/>
    </source>
</evidence>
<keyword evidence="3 8" id="KW-1133">Transmembrane helix</keyword>
<evidence type="ECO:0000313" key="10">
    <source>
        <dbReference type="EMBL" id="TPR09528.1"/>
    </source>
</evidence>
<feature type="transmembrane region" description="Helical" evidence="8">
    <location>
        <begin position="44"/>
        <end position="64"/>
    </location>
</feature>
<feature type="domain" description="Xylanolytic transcriptional activator regulatory" evidence="9">
    <location>
        <begin position="415"/>
        <end position="483"/>
    </location>
</feature>
<keyword evidence="4" id="KW-0805">Transcription regulation</keyword>
<dbReference type="VEuPathDB" id="FungiDB:ASPNIDRAFT2_225605"/>
<evidence type="ECO:0000256" key="7">
    <source>
        <dbReference type="ARBA" id="ARBA00023242"/>
    </source>
</evidence>
<proteinExistence type="predicted"/>
<dbReference type="Pfam" id="PF04082">
    <property type="entry name" value="Fungal_trans"/>
    <property type="match status" value="1"/>
</dbReference>
<name>A0A505ID94_ASPNG</name>
<dbReference type="PANTHER" id="PTHR23502:SF60">
    <property type="entry name" value="MAJOR FACILITATOR SUPERFAMILY (MFS) PROFILE DOMAIN-CONTAINING PROTEIN-RELATED"/>
    <property type="match status" value="1"/>
</dbReference>
<dbReference type="VEuPathDB" id="FungiDB:ASPNIDRAFT2_1121191"/>
<evidence type="ECO:0000256" key="8">
    <source>
        <dbReference type="SAM" id="Phobius"/>
    </source>
</evidence>
<evidence type="ECO:0000256" key="4">
    <source>
        <dbReference type="ARBA" id="ARBA00023015"/>
    </source>
</evidence>
<dbReference type="GO" id="GO:0008270">
    <property type="term" value="F:zinc ion binding"/>
    <property type="evidence" value="ECO:0007669"/>
    <property type="project" value="InterPro"/>
</dbReference>
<dbReference type="VEuPathDB" id="FungiDB:ATCC64974_59260"/>
<evidence type="ECO:0000256" key="3">
    <source>
        <dbReference type="ARBA" id="ARBA00022989"/>
    </source>
</evidence>
<gene>
    <name evidence="10" type="ORF">CAN33_009635</name>
</gene>
<dbReference type="AlphaFoldDB" id="A0A505ID94"/>
<accession>A0A505ID94</accession>
<reference evidence="11" key="1">
    <citation type="submission" date="2018-10" db="EMBL/GenBank/DDBJ databases">
        <title>FDA dAtabase for Regulatory Grade micrObial Sequences (FDA-ARGOS): Supporting development and validation of Infectious Disease Dx tests.</title>
        <authorList>
            <person name="Kerrigan L."/>
            <person name="Tallon L."/>
            <person name="Sadzewicz L."/>
            <person name="Sengamalay N."/>
            <person name="Ott S."/>
            <person name="Godinez A."/>
            <person name="Nagaraj S."/>
            <person name="Vavikolanu K."/>
            <person name="Nadendla S."/>
            <person name="George J."/>
            <person name="Sichtig H."/>
        </authorList>
    </citation>
    <scope>NUCLEOTIDE SEQUENCE [LARGE SCALE GENOMIC DNA]</scope>
    <source>
        <strain evidence="11">FDAARGOS_311</strain>
    </source>
</reference>
<dbReference type="InterPro" id="IPR036259">
    <property type="entry name" value="MFS_trans_sf"/>
</dbReference>